<sequence length="123" mass="12382">MHALTLLIATLGLASASPISHFLSPRSSAPRNVVASVDRYAGASCTGKICNIAGSGDLVPGCNAITDDCVASLSLNYANKGCSVKVFADDKCKQEAGSVGLQTAGVCSALGASMPFKSISVKC</sequence>
<organism evidence="2 3">
    <name type="scientific">Cochliobolus sativus (strain ND90Pr / ATCC 201652)</name>
    <name type="common">Common root rot and spot blotch fungus</name>
    <name type="synonym">Bipolaris sorokiniana</name>
    <dbReference type="NCBI Taxonomy" id="665912"/>
    <lineage>
        <taxon>Eukaryota</taxon>
        <taxon>Fungi</taxon>
        <taxon>Dikarya</taxon>
        <taxon>Ascomycota</taxon>
        <taxon>Pezizomycotina</taxon>
        <taxon>Dothideomycetes</taxon>
        <taxon>Pleosporomycetidae</taxon>
        <taxon>Pleosporales</taxon>
        <taxon>Pleosporineae</taxon>
        <taxon>Pleosporaceae</taxon>
        <taxon>Bipolaris</taxon>
    </lineage>
</organism>
<reference evidence="3" key="2">
    <citation type="journal article" date="2013" name="PLoS Genet.">
        <title>Comparative genome structure, secondary metabolite, and effector coding capacity across Cochliobolus pathogens.</title>
        <authorList>
            <person name="Condon B.J."/>
            <person name="Leng Y."/>
            <person name="Wu D."/>
            <person name="Bushley K.E."/>
            <person name="Ohm R.A."/>
            <person name="Otillar R."/>
            <person name="Martin J."/>
            <person name="Schackwitz W."/>
            <person name="Grimwood J."/>
            <person name="MohdZainudin N."/>
            <person name="Xue C."/>
            <person name="Wang R."/>
            <person name="Manning V.A."/>
            <person name="Dhillon B."/>
            <person name="Tu Z.J."/>
            <person name="Steffenson B.J."/>
            <person name="Salamov A."/>
            <person name="Sun H."/>
            <person name="Lowry S."/>
            <person name="LaButti K."/>
            <person name="Han J."/>
            <person name="Copeland A."/>
            <person name="Lindquist E."/>
            <person name="Barry K."/>
            <person name="Schmutz J."/>
            <person name="Baker S.E."/>
            <person name="Ciuffetti L.M."/>
            <person name="Grigoriev I.V."/>
            <person name="Zhong S."/>
            <person name="Turgeon B.G."/>
        </authorList>
    </citation>
    <scope>NUCLEOTIDE SEQUENCE [LARGE SCALE GENOMIC DNA]</scope>
    <source>
        <strain evidence="3">ND90Pr / ATCC 201652</strain>
    </source>
</reference>
<evidence type="ECO:0000313" key="3">
    <source>
        <dbReference type="Proteomes" id="UP000016934"/>
    </source>
</evidence>
<proteinExistence type="predicted"/>
<keyword evidence="3" id="KW-1185">Reference proteome</keyword>
<dbReference type="OrthoDB" id="3679644at2759"/>
<gene>
    <name evidence="2" type="ORF">COCSADRAFT_77986</name>
</gene>
<dbReference type="KEGG" id="bsc:COCSADRAFT_77986"/>
<name>M2TLW1_COCSN</name>
<evidence type="ECO:0000256" key="1">
    <source>
        <dbReference type="SAM" id="SignalP"/>
    </source>
</evidence>
<feature type="chain" id="PRO_5004026632" description="Extracellular membrane protein CFEM domain-containing protein" evidence="1">
    <location>
        <begin position="17"/>
        <end position="123"/>
    </location>
</feature>
<dbReference type="RefSeq" id="XP_007695285.1">
    <property type="nucleotide sequence ID" value="XM_007697095.1"/>
</dbReference>
<dbReference type="Proteomes" id="UP000016934">
    <property type="component" value="Unassembled WGS sequence"/>
</dbReference>
<dbReference type="EMBL" id="KB445637">
    <property type="protein sequence ID" value="EMD70161.1"/>
    <property type="molecule type" value="Genomic_DNA"/>
</dbReference>
<protein>
    <recommendedName>
        <fullName evidence="4">Extracellular membrane protein CFEM domain-containing protein</fullName>
    </recommendedName>
</protein>
<evidence type="ECO:0000313" key="2">
    <source>
        <dbReference type="EMBL" id="EMD70161.1"/>
    </source>
</evidence>
<keyword evidence="1" id="KW-0732">Signal</keyword>
<accession>M2TLW1</accession>
<dbReference type="AlphaFoldDB" id="M2TLW1"/>
<feature type="signal peptide" evidence="1">
    <location>
        <begin position="1"/>
        <end position="16"/>
    </location>
</feature>
<dbReference type="HOGENOM" id="CLU_2014871_0_0_1"/>
<dbReference type="OMA" id="CYALGPP"/>
<evidence type="ECO:0008006" key="4">
    <source>
        <dbReference type="Google" id="ProtNLM"/>
    </source>
</evidence>
<dbReference type="GeneID" id="19140637"/>
<reference evidence="2 3" key="1">
    <citation type="journal article" date="2012" name="PLoS Pathog.">
        <title>Diverse lifestyles and strategies of plant pathogenesis encoded in the genomes of eighteen Dothideomycetes fungi.</title>
        <authorList>
            <person name="Ohm R.A."/>
            <person name="Feau N."/>
            <person name="Henrissat B."/>
            <person name="Schoch C.L."/>
            <person name="Horwitz B.A."/>
            <person name="Barry K.W."/>
            <person name="Condon B.J."/>
            <person name="Copeland A.C."/>
            <person name="Dhillon B."/>
            <person name="Glaser F."/>
            <person name="Hesse C.N."/>
            <person name="Kosti I."/>
            <person name="LaButti K."/>
            <person name="Lindquist E.A."/>
            <person name="Lucas S."/>
            <person name="Salamov A.A."/>
            <person name="Bradshaw R.E."/>
            <person name="Ciuffetti L."/>
            <person name="Hamelin R.C."/>
            <person name="Kema G.H.J."/>
            <person name="Lawrence C."/>
            <person name="Scott J.A."/>
            <person name="Spatafora J.W."/>
            <person name="Turgeon B.G."/>
            <person name="de Wit P.J.G.M."/>
            <person name="Zhong S."/>
            <person name="Goodwin S.B."/>
            <person name="Grigoriev I.V."/>
        </authorList>
    </citation>
    <scope>NUCLEOTIDE SEQUENCE [LARGE SCALE GENOMIC DNA]</scope>
    <source>
        <strain evidence="3">ND90Pr / ATCC 201652</strain>
    </source>
</reference>